<keyword evidence="3" id="KW-1185">Reference proteome</keyword>
<gene>
    <name evidence="2" type="ORF">OMP40_05755</name>
</gene>
<dbReference type="Proteomes" id="UP001153404">
    <property type="component" value="Unassembled WGS sequence"/>
</dbReference>
<evidence type="ECO:0000313" key="2">
    <source>
        <dbReference type="EMBL" id="MDG0808946.1"/>
    </source>
</evidence>
<feature type="domain" description="Glycosyl hydrolase family 36 C-terminal" evidence="1">
    <location>
        <begin position="48"/>
        <end position="126"/>
    </location>
</feature>
<dbReference type="EMBL" id="JAPDIA010000003">
    <property type="protein sequence ID" value="MDG0808946.1"/>
    <property type="molecule type" value="Genomic_DNA"/>
</dbReference>
<organism evidence="2 3">
    <name type="scientific">Cohnella rhizosphaerae</name>
    <dbReference type="NCBI Taxonomy" id="1457232"/>
    <lineage>
        <taxon>Bacteria</taxon>
        <taxon>Bacillati</taxon>
        <taxon>Bacillota</taxon>
        <taxon>Bacilli</taxon>
        <taxon>Bacillales</taxon>
        <taxon>Paenibacillaceae</taxon>
        <taxon>Cohnella</taxon>
    </lineage>
</organism>
<name>A0A9X4QRE1_9BACL</name>
<accession>A0A9X4QRE1</accession>
<comment type="caution">
    <text evidence="2">The sequence shown here is derived from an EMBL/GenBank/DDBJ whole genome shotgun (WGS) entry which is preliminary data.</text>
</comment>
<dbReference type="InterPro" id="IPR031705">
    <property type="entry name" value="Glyco_hydro_36_C"/>
</dbReference>
<dbReference type="InterPro" id="IPR013780">
    <property type="entry name" value="Glyco_hydro_b"/>
</dbReference>
<evidence type="ECO:0000259" key="1">
    <source>
        <dbReference type="Pfam" id="PF16874"/>
    </source>
</evidence>
<sequence length="133" mass="15020">MPNLPARLSDRLAVHTAQYRTVVRRFVREGDLYRLTAQPLREGRGSRWAAFQYALAERGEHLLVVFRLDGGEERRRIALRALDADAAYELEDLDGGPARRASGAEWMDAGLWFEGYAEEQSGLFVLRKLEGGA</sequence>
<evidence type="ECO:0000313" key="3">
    <source>
        <dbReference type="Proteomes" id="UP001153404"/>
    </source>
</evidence>
<dbReference type="Gene3D" id="2.60.40.1180">
    <property type="entry name" value="Golgi alpha-mannosidase II"/>
    <property type="match status" value="1"/>
</dbReference>
<reference evidence="2" key="1">
    <citation type="submission" date="2022-10" db="EMBL/GenBank/DDBJ databases">
        <title>Comparative genomic analysis of Cohnella hashimotonis sp. nov., isolated from the International Space Station.</title>
        <authorList>
            <person name="Simpson A."/>
            <person name="Venkateswaran K."/>
        </authorList>
    </citation>
    <scope>NUCLEOTIDE SEQUENCE</scope>
    <source>
        <strain evidence="2">DSM 28161</strain>
    </source>
</reference>
<dbReference type="Pfam" id="PF16874">
    <property type="entry name" value="Glyco_hydro_36C"/>
    <property type="match status" value="1"/>
</dbReference>
<proteinExistence type="predicted"/>
<protein>
    <submittedName>
        <fullName evidence="2">GH36 C-terminal domain-containing protein</fullName>
    </submittedName>
</protein>
<dbReference type="AlphaFoldDB" id="A0A9X4QRE1"/>